<dbReference type="GO" id="GO:0016117">
    <property type="term" value="P:carotenoid biosynthetic process"/>
    <property type="evidence" value="ECO:0007669"/>
    <property type="project" value="UniProtKB-KW"/>
</dbReference>
<reference evidence="13" key="1">
    <citation type="submission" date="2025-08" db="UniProtKB">
        <authorList>
            <consortium name="RefSeq"/>
        </authorList>
    </citation>
    <scope>IDENTIFICATION</scope>
    <source>
        <tissue evidence="13">Thorax and Abdomen</tissue>
    </source>
</reference>
<dbReference type="GO" id="GO:0005743">
    <property type="term" value="C:mitochondrial inner membrane"/>
    <property type="evidence" value="ECO:0007669"/>
    <property type="project" value="UniProtKB-SubCell"/>
</dbReference>
<sequence length="317" mass="36361">MASILVNSRSATINKCSLLIEHFCTPLLTRFKATSAKQTPAEYCLDLVRKYDYENYLCALLLPNTVRSAALAIRAFNIEVARVEEQASDTTIGKMRLKFWEDTVDKIYNDTPPRNPVALELHRIVRKHKLSKHYLKRLIVARSEKLTLSVFPSLESLEAYAENTASPVYYLLLEASDIKHVRVDHAASHLGKAHGITNLIRSILYNAQRRSIVIPQDIMMKHNLSTEEVLRGKSRKEIGDAVFDVSSRAKLHLEKARSLRNDVPKKASAIFLPAITIDFYLERLRRVDFDIYHPSLQHRSALLPIILFWKKLRSLPY</sequence>
<evidence type="ECO:0000256" key="3">
    <source>
        <dbReference type="ARBA" id="ARBA00012396"/>
    </source>
</evidence>
<evidence type="ECO:0000256" key="11">
    <source>
        <dbReference type="ARBA" id="ARBA00069034"/>
    </source>
</evidence>
<protein>
    <recommendedName>
        <fullName evidence="11">NADH dehydrogenase (ubiquinone) complex I, assembly factor 6</fullName>
        <ecNumber evidence="3">2.5.1.32</ecNumber>
    </recommendedName>
</protein>
<evidence type="ECO:0000256" key="1">
    <source>
        <dbReference type="ARBA" id="ARBA00001805"/>
    </source>
</evidence>
<keyword evidence="12" id="KW-1185">Reference proteome</keyword>
<dbReference type="AlphaFoldDB" id="A0A6J0BR17"/>
<dbReference type="OrthoDB" id="270318at2759"/>
<evidence type="ECO:0000256" key="10">
    <source>
        <dbReference type="ARBA" id="ARBA00056665"/>
    </source>
</evidence>
<evidence type="ECO:0000256" key="9">
    <source>
        <dbReference type="ARBA" id="ARBA00038273"/>
    </source>
</evidence>
<dbReference type="PANTHER" id="PTHR31480">
    <property type="entry name" value="BIFUNCTIONAL LYCOPENE CYCLASE/PHYTOENE SYNTHASE"/>
    <property type="match status" value="1"/>
</dbReference>
<proteinExistence type="inferred from homology"/>
<dbReference type="GeneID" id="107222229"/>
<comment type="similarity">
    <text evidence="9">Belongs to the NDUFAF6 family.</text>
</comment>
<keyword evidence="4" id="KW-0125">Carotenoid biosynthesis</keyword>
<dbReference type="Gene3D" id="1.10.600.10">
    <property type="entry name" value="Farnesyl Diphosphate Synthase"/>
    <property type="match status" value="1"/>
</dbReference>
<dbReference type="InParanoid" id="A0A6J0BR17"/>
<name>A0A6J0BR17_NEOLC</name>
<evidence type="ECO:0000256" key="8">
    <source>
        <dbReference type="ARBA" id="ARBA00023136"/>
    </source>
</evidence>
<dbReference type="FunCoup" id="A0A6J0BR17">
    <property type="interactions" value="1772"/>
</dbReference>
<comment type="function">
    <text evidence="10">Involved in the assembly of mitochondrial NADH:ubiquinone oxidoreductase complex (complex I) at early stages. May play a role in the biogenesis of complex I subunit MT-ND1.</text>
</comment>
<dbReference type="FunFam" id="1.10.600.10:FF:000013">
    <property type="entry name" value="NADH dehydrogenase (ubiquinone) complex I, assembly factor 6"/>
    <property type="match status" value="1"/>
</dbReference>
<keyword evidence="5" id="KW-0999">Mitochondrion inner membrane</keyword>
<evidence type="ECO:0000256" key="7">
    <source>
        <dbReference type="ARBA" id="ARBA00023128"/>
    </source>
</evidence>
<dbReference type="CTD" id="32151"/>
<dbReference type="InterPro" id="IPR002060">
    <property type="entry name" value="Squ/phyt_synthse"/>
</dbReference>
<evidence type="ECO:0000313" key="13">
    <source>
        <dbReference type="RefSeq" id="XP_015516984.1"/>
    </source>
</evidence>
<gene>
    <name evidence="13" type="primary">LOC107222229</name>
</gene>
<dbReference type="KEGG" id="nlo:107222229"/>
<evidence type="ECO:0000256" key="4">
    <source>
        <dbReference type="ARBA" id="ARBA00022746"/>
    </source>
</evidence>
<dbReference type="EC" id="2.5.1.32" evidence="3"/>
<evidence type="ECO:0000256" key="5">
    <source>
        <dbReference type="ARBA" id="ARBA00022792"/>
    </source>
</evidence>
<dbReference type="Proteomes" id="UP000829291">
    <property type="component" value="Chromosome 2"/>
</dbReference>
<comment type="subcellular location">
    <subcellularLocation>
        <location evidence="2">Mitochondrion inner membrane</location>
    </subcellularLocation>
</comment>
<evidence type="ECO:0000256" key="6">
    <source>
        <dbReference type="ARBA" id="ARBA00022946"/>
    </source>
</evidence>
<accession>A0A6J0BR17</accession>
<dbReference type="RefSeq" id="XP_015516984.1">
    <property type="nucleotide sequence ID" value="XM_015661498.2"/>
</dbReference>
<keyword evidence="6" id="KW-0809">Transit peptide</keyword>
<keyword evidence="8" id="KW-0472">Membrane</keyword>
<dbReference type="SUPFAM" id="SSF48576">
    <property type="entry name" value="Terpenoid synthases"/>
    <property type="match status" value="1"/>
</dbReference>
<evidence type="ECO:0000256" key="2">
    <source>
        <dbReference type="ARBA" id="ARBA00004273"/>
    </source>
</evidence>
<comment type="catalytic activity">
    <reaction evidence="1">
        <text>2 (2E,6E,10E)-geranylgeranyl diphosphate = 15-cis-phytoene + 2 diphosphate</text>
        <dbReference type="Rhea" id="RHEA:34475"/>
        <dbReference type="ChEBI" id="CHEBI:27787"/>
        <dbReference type="ChEBI" id="CHEBI:33019"/>
        <dbReference type="ChEBI" id="CHEBI:58756"/>
        <dbReference type="EC" id="2.5.1.32"/>
    </reaction>
</comment>
<dbReference type="InterPro" id="IPR008949">
    <property type="entry name" value="Isoprenoid_synthase_dom_sf"/>
</dbReference>
<organism evidence="13">
    <name type="scientific">Neodiprion lecontei</name>
    <name type="common">Redheaded pine sawfly</name>
    <dbReference type="NCBI Taxonomy" id="441921"/>
    <lineage>
        <taxon>Eukaryota</taxon>
        <taxon>Metazoa</taxon>
        <taxon>Ecdysozoa</taxon>
        <taxon>Arthropoda</taxon>
        <taxon>Hexapoda</taxon>
        <taxon>Insecta</taxon>
        <taxon>Pterygota</taxon>
        <taxon>Neoptera</taxon>
        <taxon>Endopterygota</taxon>
        <taxon>Hymenoptera</taxon>
        <taxon>Tenthredinoidea</taxon>
        <taxon>Diprionidae</taxon>
        <taxon>Diprioninae</taxon>
        <taxon>Neodiprion</taxon>
    </lineage>
</organism>
<evidence type="ECO:0000313" key="12">
    <source>
        <dbReference type="Proteomes" id="UP000829291"/>
    </source>
</evidence>
<dbReference type="Pfam" id="PF00494">
    <property type="entry name" value="SQS_PSY"/>
    <property type="match status" value="1"/>
</dbReference>
<keyword evidence="7" id="KW-0496">Mitochondrion</keyword>